<dbReference type="EMBL" id="BMAV01025181">
    <property type="protein sequence ID" value="GFS39201.1"/>
    <property type="molecule type" value="Genomic_DNA"/>
</dbReference>
<organism evidence="1 2">
    <name type="scientific">Trichonephila inaurata madagascariensis</name>
    <dbReference type="NCBI Taxonomy" id="2747483"/>
    <lineage>
        <taxon>Eukaryota</taxon>
        <taxon>Metazoa</taxon>
        <taxon>Ecdysozoa</taxon>
        <taxon>Arthropoda</taxon>
        <taxon>Chelicerata</taxon>
        <taxon>Arachnida</taxon>
        <taxon>Araneae</taxon>
        <taxon>Araneomorphae</taxon>
        <taxon>Entelegynae</taxon>
        <taxon>Araneoidea</taxon>
        <taxon>Nephilidae</taxon>
        <taxon>Trichonephila</taxon>
        <taxon>Trichonephila inaurata</taxon>
    </lineage>
</organism>
<proteinExistence type="predicted"/>
<dbReference type="Proteomes" id="UP000886998">
    <property type="component" value="Unassembled WGS sequence"/>
</dbReference>
<evidence type="ECO:0000313" key="1">
    <source>
        <dbReference type="EMBL" id="GFS39201.1"/>
    </source>
</evidence>
<gene>
    <name evidence="1" type="ORF">TNIN_103271</name>
</gene>
<comment type="caution">
    <text evidence="1">The sequence shown here is derived from an EMBL/GenBank/DDBJ whole genome shotgun (WGS) entry which is preliminary data.</text>
</comment>
<accession>A0A8X6IBI2</accession>
<sequence>MLKDIQAIDAKWINQTKFTITCEFKIKSLLVHIQQLATQKIIVKFKNDGLIENKYGSGKKGIPSDAAKRKIMKEIKIDPKVSAVQLVEDSFQIVGRSIKRFHYTSSKLDVKRLKLLAILTKHLARGPSTNIVQHLFQKFRNGDESLEDEECPAINGIQLKAIIEADKRKNLEMLQKR</sequence>
<keyword evidence="2" id="KW-1185">Reference proteome</keyword>
<dbReference type="AlphaFoldDB" id="A0A8X6IBI2"/>
<reference evidence="1" key="1">
    <citation type="submission" date="2020-08" db="EMBL/GenBank/DDBJ databases">
        <title>Multicomponent nature underlies the extraordinary mechanical properties of spider dragline silk.</title>
        <authorList>
            <person name="Kono N."/>
            <person name="Nakamura H."/>
            <person name="Mori M."/>
            <person name="Yoshida Y."/>
            <person name="Ohtoshi R."/>
            <person name="Malay A.D."/>
            <person name="Moran D.A.P."/>
            <person name="Tomita M."/>
            <person name="Numata K."/>
            <person name="Arakawa K."/>
        </authorList>
    </citation>
    <scope>NUCLEOTIDE SEQUENCE</scope>
</reference>
<protein>
    <submittedName>
        <fullName evidence="1">Uncharacterized protein</fullName>
    </submittedName>
</protein>
<name>A0A8X6IBI2_9ARAC</name>
<evidence type="ECO:0000313" key="2">
    <source>
        <dbReference type="Proteomes" id="UP000886998"/>
    </source>
</evidence>